<gene>
    <name evidence="2" type="ORF">V6255_02460</name>
</gene>
<evidence type="ECO:0000313" key="2">
    <source>
        <dbReference type="EMBL" id="MEL0657990.1"/>
    </source>
</evidence>
<evidence type="ECO:0000313" key="3">
    <source>
        <dbReference type="Proteomes" id="UP001366060"/>
    </source>
</evidence>
<comment type="caution">
    <text evidence="2">The sequence shown here is derived from an EMBL/GenBank/DDBJ whole genome shotgun (WGS) entry which is preliminary data.</text>
</comment>
<protein>
    <submittedName>
        <fullName evidence="2">Uncharacterized protein</fullName>
    </submittedName>
</protein>
<proteinExistence type="predicted"/>
<keyword evidence="1" id="KW-0175">Coiled coil</keyword>
<name>A0ABU9H7Y2_9GAMM</name>
<dbReference type="EMBL" id="JBAKBA010000003">
    <property type="protein sequence ID" value="MEL0657990.1"/>
    <property type="molecule type" value="Genomic_DNA"/>
</dbReference>
<reference evidence="2 3" key="1">
    <citation type="submission" date="2024-02" db="EMBL/GenBank/DDBJ databases">
        <title>Bacteria isolated from the canopy kelp, Nereocystis luetkeana.</title>
        <authorList>
            <person name="Pfister C.A."/>
            <person name="Younker I.T."/>
            <person name="Light S.H."/>
        </authorList>
    </citation>
    <scope>NUCLEOTIDE SEQUENCE [LARGE SCALE GENOMIC DNA]</scope>
    <source>
        <strain evidence="2 3">TI.2.07</strain>
    </source>
</reference>
<dbReference type="Proteomes" id="UP001366060">
    <property type="component" value="Unassembled WGS sequence"/>
</dbReference>
<sequence>MTNIQAKIEILFEFDKKLNQLLDDEEHELFLQQQNLFGDQVKDCLNSYSEEDLLTVIESLKRLKVMVKELQNRADQCTKQLKEKSLTLQRNKKKIKAYK</sequence>
<organism evidence="2 3">
    <name type="scientific">Psychromonas arctica</name>
    <dbReference type="NCBI Taxonomy" id="168275"/>
    <lineage>
        <taxon>Bacteria</taxon>
        <taxon>Pseudomonadati</taxon>
        <taxon>Pseudomonadota</taxon>
        <taxon>Gammaproteobacteria</taxon>
        <taxon>Alteromonadales</taxon>
        <taxon>Psychromonadaceae</taxon>
        <taxon>Psychromonas</taxon>
    </lineage>
</organism>
<feature type="coiled-coil region" evidence="1">
    <location>
        <begin position="60"/>
        <end position="87"/>
    </location>
</feature>
<accession>A0ABU9H7Y2</accession>
<evidence type="ECO:0000256" key="1">
    <source>
        <dbReference type="SAM" id="Coils"/>
    </source>
</evidence>
<dbReference type="RefSeq" id="WP_341626716.1">
    <property type="nucleotide sequence ID" value="NZ_JBAKBA010000003.1"/>
</dbReference>
<keyword evidence="3" id="KW-1185">Reference proteome</keyword>